<evidence type="ECO:0000313" key="2">
    <source>
        <dbReference type="EMBL" id="RHN62284.1"/>
    </source>
</evidence>
<dbReference type="Gramene" id="rna24842">
    <property type="protein sequence ID" value="RHN62284.1"/>
    <property type="gene ID" value="gene24842"/>
</dbReference>
<name>A0A396IDF6_MEDTR</name>
<evidence type="ECO:0008006" key="3">
    <source>
        <dbReference type="Google" id="ProtNLM"/>
    </source>
</evidence>
<evidence type="ECO:0000256" key="1">
    <source>
        <dbReference type="SAM" id="Phobius"/>
    </source>
</evidence>
<gene>
    <name evidence="2" type="ORF">MtrunA17_Chr4g0045761</name>
</gene>
<sequence length="61" mass="7054">MSVSFPWISITWHSCFVSWSSTFFCCIFVFRCIFFFPWVGCLLGIVFLATSTSIKILRLSS</sequence>
<feature type="transmembrane region" description="Helical" evidence="1">
    <location>
        <begin position="36"/>
        <end position="57"/>
    </location>
</feature>
<dbReference type="EMBL" id="PSQE01000004">
    <property type="protein sequence ID" value="RHN62284.1"/>
    <property type="molecule type" value="Genomic_DNA"/>
</dbReference>
<keyword evidence="1" id="KW-0472">Membrane</keyword>
<dbReference type="AlphaFoldDB" id="A0A396IDF6"/>
<dbReference type="Proteomes" id="UP000265566">
    <property type="component" value="Chromosome 4"/>
</dbReference>
<reference evidence="2" key="1">
    <citation type="journal article" date="2018" name="Nat. Plants">
        <title>Whole-genome landscape of Medicago truncatula symbiotic genes.</title>
        <authorList>
            <person name="Pecrix Y."/>
            <person name="Gamas P."/>
            <person name="Carrere S."/>
        </authorList>
    </citation>
    <scope>NUCLEOTIDE SEQUENCE</scope>
    <source>
        <tissue evidence="2">Leaves</tissue>
    </source>
</reference>
<organism evidence="2">
    <name type="scientific">Medicago truncatula</name>
    <name type="common">Barrel medic</name>
    <name type="synonym">Medicago tribuloides</name>
    <dbReference type="NCBI Taxonomy" id="3880"/>
    <lineage>
        <taxon>Eukaryota</taxon>
        <taxon>Viridiplantae</taxon>
        <taxon>Streptophyta</taxon>
        <taxon>Embryophyta</taxon>
        <taxon>Tracheophyta</taxon>
        <taxon>Spermatophyta</taxon>
        <taxon>Magnoliopsida</taxon>
        <taxon>eudicotyledons</taxon>
        <taxon>Gunneridae</taxon>
        <taxon>Pentapetalae</taxon>
        <taxon>rosids</taxon>
        <taxon>fabids</taxon>
        <taxon>Fabales</taxon>
        <taxon>Fabaceae</taxon>
        <taxon>Papilionoideae</taxon>
        <taxon>50 kb inversion clade</taxon>
        <taxon>NPAAA clade</taxon>
        <taxon>Hologalegina</taxon>
        <taxon>IRL clade</taxon>
        <taxon>Trifolieae</taxon>
        <taxon>Medicago</taxon>
    </lineage>
</organism>
<proteinExistence type="predicted"/>
<protein>
    <recommendedName>
        <fullName evidence="3">Transmembrane protein</fullName>
    </recommendedName>
</protein>
<keyword evidence="1" id="KW-1133">Transmembrane helix</keyword>
<accession>A0A396IDF6</accession>
<keyword evidence="1" id="KW-0812">Transmembrane</keyword>
<comment type="caution">
    <text evidence="2">The sequence shown here is derived from an EMBL/GenBank/DDBJ whole genome shotgun (WGS) entry which is preliminary data.</text>
</comment>